<dbReference type="AlphaFoldDB" id="A0AAE3VH62"/>
<comment type="caution">
    <text evidence="6">The sequence shown here is derived from an EMBL/GenBank/DDBJ whole genome shotgun (WGS) entry which is preliminary data.</text>
</comment>
<evidence type="ECO:0000256" key="5">
    <source>
        <dbReference type="ARBA" id="ARBA00023172"/>
    </source>
</evidence>
<dbReference type="Proteomes" id="UP001238163">
    <property type="component" value="Unassembled WGS sequence"/>
</dbReference>
<accession>A0AAE3VH62</accession>
<dbReference type="GO" id="GO:0006313">
    <property type="term" value="P:DNA transposition"/>
    <property type="evidence" value="ECO:0007669"/>
    <property type="project" value="InterPro"/>
</dbReference>
<keyword evidence="4" id="KW-0238">DNA-binding</keyword>
<reference evidence="6" key="1">
    <citation type="submission" date="2023-07" db="EMBL/GenBank/DDBJ databases">
        <title>Genomic Encyclopedia of Type Strains, Phase IV (KMG-IV): sequencing the most valuable type-strain genomes for metagenomic binning, comparative biology and taxonomic classification.</title>
        <authorList>
            <person name="Goeker M."/>
        </authorList>
    </citation>
    <scope>NUCLEOTIDE SEQUENCE</scope>
    <source>
        <strain evidence="6">DSM 24202</strain>
    </source>
</reference>
<dbReference type="InterPro" id="IPR001207">
    <property type="entry name" value="Transposase_mutator"/>
</dbReference>
<comment type="function">
    <text evidence="1">Required for the transposition of the insertion element.</text>
</comment>
<evidence type="ECO:0000313" key="6">
    <source>
        <dbReference type="EMBL" id="MDQ0290360.1"/>
    </source>
</evidence>
<evidence type="ECO:0000313" key="7">
    <source>
        <dbReference type="Proteomes" id="UP001238163"/>
    </source>
</evidence>
<dbReference type="EMBL" id="JAUSVL010000001">
    <property type="protein sequence ID" value="MDQ0290360.1"/>
    <property type="molecule type" value="Genomic_DNA"/>
</dbReference>
<dbReference type="Pfam" id="PF00872">
    <property type="entry name" value="Transposase_mut"/>
    <property type="match status" value="1"/>
</dbReference>
<evidence type="ECO:0000256" key="3">
    <source>
        <dbReference type="ARBA" id="ARBA00022578"/>
    </source>
</evidence>
<dbReference type="GO" id="GO:0003677">
    <property type="term" value="F:DNA binding"/>
    <property type="evidence" value="ECO:0007669"/>
    <property type="project" value="UniProtKB-KW"/>
</dbReference>
<keyword evidence="7" id="KW-1185">Reference proteome</keyword>
<dbReference type="GO" id="GO:0004803">
    <property type="term" value="F:transposase activity"/>
    <property type="evidence" value="ECO:0007669"/>
    <property type="project" value="InterPro"/>
</dbReference>
<evidence type="ECO:0000256" key="2">
    <source>
        <dbReference type="ARBA" id="ARBA00010961"/>
    </source>
</evidence>
<name>A0AAE3VH62_9BACT</name>
<comment type="similarity">
    <text evidence="2">Belongs to the transposase mutator family.</text>
</comment>
<keyword evidence="3" id="KW-0815">Transposition</keyword>
<keyword evidence="5" id="KW-0233">DNA recombination</keyword>
<evidence type="ECO:0000256" key="1">
    <source>
        <dbReference type="ARBA" id="ARBA00002190"/>
    </source>
</evidence>
<organism evidence="6 7">
    <name type="scientific">Oligosphaera ethanolica</name>
    <dbReference type="NCBI Taxonomy" id="760260"/>
    <lineage>
        <taxon>Bacteria</taxon>
        <taxon>Pseudomonadati</taxon>
        <taxon>Lentisphaerota</taxon>
        <taxon>Oligosphaeria</taxon>
        <taxon>Oligosphaerales</taxon>
        <taxon>Oligosphaeraceae</taxon>
        <taxon>Oligosphaera</taxon>
    </lineage>
</organism>
<gene>
    <name evidence="6" type="ORF">J3R75_002467</name>
</gene>
<evidence type="ECO:0000256" key="4">
    <source>
        <dbReference type="ARBA" id="ARBA00023125"/>
    </source>
</evidence>
<protein>
    <recommendedName>
        <fullName evidence="8">Transposase</fullName>
    </recommendedName>
</protein>
<proteinExistence type="inferred from homology"/>
<sequence length="444" mass="50328">MKNQAASCSHVPKKQVISVTMGRLCLNSYFEKDSKLIQTKEIQMQGKIDMVLRFCNSEDTFSFDELVMKVADAFEHKAIAELLELIVGLIQEVLLSRIFAGQTRCHECGDGKLVLNGGYDRRIRMSLGELTLRFKRVKCSGCGAVYAPLQKLIQFRRYQTKTNELEKLVVETISETSYRRGAAQLLRDGKISLPYRTANEWILKTDCDDIQVSSKVIGSYPLEIMADGTKFKGEGVNGKARQGDIKAVIGITRQGKVFPMGTWTGASWSEINREWHEKNITLPDGSIIVCDGEPGLADSFADYVDEQQRCQWHIKRDLYHAMHADGAKKEEIKPLQDALAVAMAIELPTGDFQQVPEEDKDAIEERMENTEQEMLKFVSYLEEKGYSTAATYIDNARRSMFGYVRRWLKWGLISHKASTMVERVMRELARRLKNIAYGCSDKGA</sequence>
<evidence type="ECO:0008006" key="8">
    <source>
        <dbReference type="Google" id="ProtNLM"/>
    </source>
</evidence>